<name>A0ABT8S865_9BURK</name>
<feature type="domain" description="GST C-terminal" evidence="1">
    <location>
        <begin position="83"/>
        <end position="244"/>
    </location>
</feature>
<dbReference type="InterPro" id="IPR012336">
    <property type="entry name" value="Thioredoxin-like_fold"/>
</dbReference>
<dbReference type="InterPro" id="IPR036282">
    <property type="entry name" value="Glutathione-S-Trfase_C_sf"/>
</dbReference>
<dbReference type="InterPro" id="IPR050931">
    <property type="entry name" value="Mito_Protein_Transport_Metaxin"/>
</dbReference>
<dbReference type="Pfam" id="PF17171">
    <property type="entry name" value="GST_C_6"/>
    <property type="match status" value="1"/>
</dbReference>
<dbReference type="Gene3D" id="1.20.1050.10">
    <property type="match status" value="1"/>
</dbReference>
<dbReference type="InterPro" id="IPR036249">
    <property type="entry name" value="Thioredoxin-like_sf"/>
</dbReference>
<dbReference type="SFLD" id="SFLDG01180">
    <property type="entry name" value="SUF1"/>
    <property type="match status" value="1"/>
</dbReference>
<dbReference type="Pfam" id="PF17172">
    <property type="entry name" value="GST_N_4"/>
    <property type="match status" value="1"/>
</dbReference>
<dbReference type="PANTHER" id="PTHR12289">
    <property type="entry name" value="METAXIN RELATED"/>
    <property type="match status" value="1"/>
</dbReference>
<reference evidence="2" key="1">
    <citation type="submission" date="2023-06" db="EMBL/GenBank/DDBJ databases">
        <authorList>
            <person name="Jiang Y."/>
            <person name="Liu Q."/>
        </authorList>
    </citation>
    <scope>NUCLEOTIDE SEQUENCE</scope>
    <source>
        <strain evidence="2">CGMCC 1.12090</strain>
    </source>
</reference>
<dbReference type="SUPFAM" id="SSF52833">
    <property type="entry name" value="Thioredoxin-like"/>
    <property type="match status" value="1"/>
</dbReference>
<evidence type="ECO:0000313" key="2">
    <source>
        <dbReference type="EMBL" id="MDO1535109.1"/>
    </source>
</evidence>
<dbReference type="EMBL" id="JAUKVY010000017">
    <property type="protein sequence ID" value="MDO1535109.1"/>
    <property type="molecule type" value="Genomic_DNA"/>
</dbReference>
<keyword evidence="3" id="KW-1185">Reference proteome</keyword>
<evidence type="ECO:0000313" key="3">
    <source>
        <dbReference type="Proteomes" id="UP001169027"/>
    </source>
</evidence>
<dbReference type="SFLD" id="SFLDS00019">
    <property type="entry name" value="Glutathione_Transferase_(cytos"/>
    <property type="match status" value="1"/>
</dbReference>
<dbReference type="CDD" id="cd03054">
    <property type="entry name" value="GST_N_Metaxin"/>
    <property type="match status" value="1"/>
</dbReference>
<comment type="caution">
    <text evidence="2">The sequence shown here is derived from an EMBL/GenBank/DDBJ whole genome shotgun (WGS) entry which is preliminary data.</text>
</comment>
<sequence length="244" mass="27819">MIVHTFGPAWNAIDLSPFAVKLLTWLRMAQLPCTTQVANVRKMSNSKLPALTLDDGRLVNDSRQIIELLRQLHQDPLDEQRWSPAEQAVACAWRSLFETDLYFAAYYQRWVPERNFAILRPVMADYMGALGVPAFVRPFAVKTVRRNVLSQLEAQGTGRRPIEQIHAMADRGYAAASDFLADKPYFMGDRPSALDATVFAFLHTLLLPPFESPQKALVASRANLVRYHQRMLQRYWPERYAAPG</sequence>
<dbReference type="SFLD" id="SFLDG01200">
    <property type="entry name" value="SUF1.1"/>
    <property type="match status" value="1"/>
</dbReference>
<dbReference type="InterPro" id="IPR026928">
    <property type="entry name" value="FAX/IsoI-like"/>
</dbReference>
<dbReference type="InterPro" id="IPR010987">
    <property type="entry name" value="Glutathione-S-Trfase_C-like"/>
</dbReference>
<dbReference type="SUPFAM" id="SSF47616">
    <property type="entry name" value="GST C-terminal domain-like"/>
    <property type="match status" value="1"/>
</dbReference>
<dbReference type="Gene3D" id="3.40.30.10">
    <property type="entry name" value="Glutaredoxin"/>
    <property type="match status" value="1"/>
</dbReference>
<dbReference type="RefSeq" id="WP_301812820.1">
    <property type="nucleotide sequence ID" value="NZ_JAUJZH010000017.1"/>
</dbReference>
<accession>A0ABT8S865</accession>
<organism evidence="2 3">
    <name type="scientific">Variovorax ginsengisoli</name>
    <dbReference type="NCBI Taxonomy" id="363844"/>
    <lineage>
        <taxon>Bacteria</taxon>
        <taxon>Pseudomonadati</taxon>
        <taxon>Pseudomonadota</taxon>
        <taxon>Betaproteobacteria</taxon>
        <taxon>Burkholderiales</taxon>
        <taxon>Comamonadaceae</taxon>
        <taxon>Variovorax</taxon>
    </lineage>
</organism>
<dbReference type="PROSITE" id="PS50405">
    <property type="entry name" value="GST_CTER"/>
    <property type="match status" value="1"/>
</dbReference>
<gene>
    <name evidence="2" type="ORF">Q2T77_22695</name>
</gene>
<dbReference type="Proteomes" id="UP001169027">
    <property type="component" value="Unassembled WGS sequence"/>
</dbReference>
<evidence type="ECO:0000259" key="1">
    <source>
        <dbReference type="PROSITE" id="PS50405"/>
    </source>
</evidence>
<dbReference type="InterPro" id="IPR040079">
    <property type="entry name" value="Glutathione_S-Trfase"/>
</dbReference>
<proteinExistence type="predicted"/>
<dbReference type="CDD" id="cd03193">
    <property type="entry name" value="GST_C_Metaxin"/>
    <property type="match status" value="1"/>
</dbReference>
<dbReference type="InterPro" id="IPR033468">
    <property type="entry name" value="Metaxin_GST"/>
</dbReference>
<dbReference type="PANTHER" id="PTHR12289:SF41">
    <property type="entry name" value="FAILED AXON CONNECTIONS-RELATED"/>
    <property type="match status" value="1"/>
</dbReference>
<protein>
    <submittedName>
        <fullName evidence="2">Glutathione S-transferase family protein</fullName>
    </submittedName>
</protein>